<protein>
    <submittedName>
        <fullName evidence="2">WG containing repeat-containing protein</fullName>
    </submittedName>
</protein>
<keyword evidence="1" id="KW-0732">Signal</keyword>
<dbReference type="Proteomes" id="UP000198915">
    <property type="component" value="Unassembled WGS sequence"/>
</dbReference>
<evidence type="ECO:0000256" key="1">
    <source>
        <dbReference type="SAM" id="SignalP"/>
    </source>
</evidence>
<reference evidence="3" key="1">
    <citation type="submission" date="2016-10" db="EMBL/GenBank/DDBJ databases">
        <authorList>
            <person name="Varghese N."/>
            <person name="Submissions S."/>
        </authorList>
    </citation>
    <scope>NUCLEOTIDE SEQUENCE [LARGE SCALE GENOMIC DNA]</scope>
    <source>
        <strain evidence="3">OK042</strain>
    </source>
</reference>
<evidence type="ECO:0000313" key="2">
    <source>
        <dbReference type="EMBL" id="SFK83170.1"/>
    </source>
</evidence>
<keyword evidence="3" id="KW-1185">Reference proteome</keyword>
<dbReference type="InterPro" id="IPR011047">
    <property type="entry name" value="Quinoprotein_ADH-like_sf"/>
</dbReference>
<gene>
    <name evidence="2" type="ORF">SAMN05518846_12131</name>
</gene>
<dbReference type="Pfam" id="PF14903">
    <property type="entry name" value="WG_beta_rep"/>
    <property type="match status" value="1"/>
</dbReference>
<feature type="chain" id="PRO_5011436003" evidence="1">
    <location>
        <begin position="27"/>
        <end position="974"/>
    </location>
</feature>
<accession>A0A1I4CRC4</accession>
<dbReference type="InterPro" id="IPR032774">
    <property type="entry name" value="WG_beta_rep"/>
</dbReference>
<evidence type="ECO:0000313" key="3">
    <source>
        <dbReference type="Proteomes" id="UP000198915"/>
    </source>
</evidence>
<organism evidence="2 3">
    <name type="scientific">Brevibacillus centrosporus</name>
    <dbReference type="NCBI Taxonomy" id="54910"/>
    <lineage>
        <taxon>Bacteria</taxon>
        <taxon>Bacillati</taxon>
        <taxon>Bacillota</taxon>
        <taxon>Bacilli</taxon>
        <taxon>Bacillales</taxon>
        <taxon>Paenibacillaceae</taxon>
        <taxon>Brevibacillus</taxon>
    </lineage>
</organism>
<dbReference type="EMBL" id="FORT01000021">
    <property type="protein sequence ID" value="SFK83170.1"/>
    <property type="molecule type" value="Genomic_DNA"/>
</dbReference>
<proteinExistence type="predicted"/>
<sequence length="974" mass="107443">MNRKIFTACTAFLLGASVAWLPTAQAASFSEVQPYITDYQIGFTDGTKLVTSPVYDGYSRYSSYTTVTKAGKYGLLDNKTGKEMTPAIWDSIELIPSGKIAIVQKGGWFQYLDLTTGKLSATKYAGGHAYYLTDEHDTVVAMIGQTSTLLDSSGKVLIPPFAGKLSMVQLMDPTMESDQSAEPVRYFLGSTTNQITLYDPVTFAPTFTLKNASLIPNEGGPKTAYLKVQSGGKEGLVDVEGKYALEPNYKALYFLNNGFVRIEGPDGVGLWKGGKMLVEPQYADVGTEFNQPDVYTTMTKDSITYHSLSKGTAQTFKKGAEILANHHVLGQDPKTGLYGIAEIGGKTIVPYTYPRVEGPPAARLLIRADGKKGLIPGWEQPMAEPTVWFDSVTTIGGTYSMLSIQDGKRIGLYSESKGWIFEPQESTVIHYDQKSNRVIVENTADGTTAAYGFDGRIINDTEPRKEALTDYVTTAGSTEKGFVLVDIKTQQPISKAYRSLYFEGGEMKLIVAMDEKVADLYTPQGELLTKDIQIPLQQGQMDQSPVVFTKMENNLYSAGAKAGSAYVALVRIADGQLQPVSDFDYVGVSARFTAENSLMLLQRPDGTYDVWTNKNGQIARTLDKVSAIETSTGLDNVFVQRGTDWDVYSPEGQRLTSKSYHALKYLTAGEDKLGAIVYQDQQTGLYGLLKVDGTILTEAKFESIALMKDVFPGLWNEAGVAPTYVYTTNKQFGYLDREGQELFQTAFLTKKPAITYRPMSLQSFPSYASQMRQNPLELLSFDKPYSWPADVPSEQKFFANLALYLGLPKEAGKQEVLTELAGKGIIPANPDRVALNDEDMFALSYFMETGQVSKMTAAQLWEWAGKRGLVVERGKMSYYQTMDLYREYHEMFFRELLRTTAGKQAAKAKSLSAATLTAAQQQMLTPMILVNGKAWEELALPLPQAERANVSSTLIDQYNKQAAQLLAAYLKQNP</sequence>
<feature type="signal peptide" evidence="1">
    <location>
        <begin position="1"/>
        <end position="26"/>
    </location>
</feature>
<dbReference type="RefSeq" id="WP_092275747.1">
    <property type="nucleotide sequence ID" value="NZ_FORT01000021.1"/>
</dbReference>
<dbReference type="AlphaFoldDB" id="A0A1I4CRC4"/>
<dbReference type="SUPFAM" id="SSF50998">
    <property type="entry name" value="Quinoprotein alcohol dehydrogenase-like"/>
    <property type="match status" value="1"/>
</dbReference>
<name>A0A1I4CRC4_9BACL</name>